<dbReference type="Gene3D" id="2.70.98.30">
    <property type="entry name" value="Golgi alpha-mannosidase II, domain 4"/>
    <property type="match status" value="1"/>
</dbReference>
<dbReference type="InterPro" id="IPR040451">
    <property type="entry name" value="GH81_N"/>
</dbReference>
<dbReference type="InterPro" id="IPR008979">
    <property type="entry name" value="Galactose-bd-like_sf"/>
</dbReference>
<name>A0A0K1EMD5_CHOCO</name>
<evidence type="ECO:0000256" key="3">
    <source>
        <dbReference type="ARBA" id="ARBA00012780"/>
    </source>
</evidence>
<evidence type="ECO:0000256" key="1">
    <source>
        <dbReference type="ARBA" id="ARBA00000382"/>
    </source>
</evidence>
<comment type="similarity">
    <text evidence="2">Belongs to the glycosyl hydrolase 81 family.</text>
</comment>
<feature type="domain" description="CBM6" evidence="11">
    <location>
        <begin position="85"/>
        <end position="214"/>
    </location>
</feature>
<dbReference type="SMART" id="SM00606">
    <property type="entry name" value="CBD_IV"/>
    <property type="match status" value="1"/>
</dbReference>
<evidence type="ECO:0000256" key="8">
    <source>
        <dbReference type="ARBA" id="ARBA00023316"/>
    </source>
</evidence>
<evidence type="ECO:0000313" key="13">
    <source>
        <dbReference type="Proteomes" id="UP000067626"/>
    </source>
</evidence>
<dbReference type="PANTHER" id="PTHR31983">
    <property type="entry name" value="ENDO-1,3(4)-BETA-GLUCANASE 1"/>
    <property type="match status" value="1"/>
</dbReference>
<sequence length="914" mass="95638">MQRTSKASARAISIQGGERRARGARVGGVGGHRPGAPTRILGFLALLGGVGAIGAACVAPPGDDEFDEFDEAEMALCPGARNPYARIEAESANASQGVTFETTTDTGGGQNAGSIANGDYLRFNAVDFGSPGANNVQARVASGASAGVSGLVEYRLGGVNGTLIGSFSVGSTGGWQSWQTVPANVQASGIHDLYVVFKSGQPADFVNLNWIQFQGSIGSGSCPGATSSSSATTSTSSTSATTGSGGSGGTGGGGGSGGAWTYNPGQAFATTAPPFTNVTHPLQPTGLWGSIGGARPTNASWLNVVLGSGDERIPQWPYTVKAQAQTLGVSLPGRMVAALSITTGADVHVQLGAVETFSGHVLTGHDALSATLRWNASGGSMTTPIVYGAPYVTAQYAGLRPRITTGGPAILSVNGSGSGNVSGTRFEITLNNGQTWLLYATSNITLSVATSGLSATSAYTGALRVALRQSAAAATVLDQHAAAIPTGGSFGASVNGNTATVTYQWTRTGSGTLLTMAMPHHQSRLSGATTTSLTYTTLRGELRGIAGNSWTLSYPLPATDFDAPRAIDASRRAAVESALLADQSFQPDATTVSNDPYFGGKQLAKLARLAVIARAVNRTDITSTLVTRLKPLVNAWLNGTNGNPLRYDSTWGGLITAAGRNDPSADFGMGYYNDHHFHYGYHLYAASVIAREDPAWATTYGGRVMALVRDIMNPSPSDPYFTPFRNFDFYEGHSWAAGLFVFGDARNQESTSEAVNAWYSTALYGQATSNTNLRNLSRVLLAMEIDSTQRYWQVRNADTIYPAPFRDFHAVGVLWGTKVDAVTFFGANPELVYGIQMIPFTPVSEALLNPAWIQDAWPQMASAATSASQGWRGFMYMAHGVIDKNAAWSEASTLSSYDDGNSRTNTLYWLATRP</sequence>
<organism evidence="12 13">
    <name type="scientific">Chondromyces crocatus</name>
    <dbReference type="NCBI Taxonomy" id="52"/>
    <lineage>
        <taxon>Bacteria</taxon>
        <taxon>Pseudomonadati</taxon>
        <taxon>Myxococcota</taxon>
        <taxon>Polyangia</taxon>
        <taxon>Polyangiales</taxon>
        <taxon>Polyangiaceae</taxon>
        <taxon>Chondromyces</taxon>
    </lineage>
</organism>
<dbReference type="PROSITE" id="PS52008">
    <property type="entry name" value="GH81"/>
    <property type="match status" value="1"/>
</dbReference>
<dbReference type="GO" id="GO:0071555">
    <property type="term" value="P:cell wall organization"/>
    <property type="evidence" value="ECO:0007669"/>
    <property type="project" value="UniProtKB-KW"/>
</dbReference>
<evidence type="ECO:0000259" key="11">
    <source>
        <dbReference type="PROSITE" id="PS51175"/>
    </source>
</evidence>
<dbReference type="InterPro" id="IPR005200">
    <property type="entry name" value="Endo-beta-glucanase"/>
</dbReference>
<dbReference type="GO" id="GO:0030246">
    <property type="term" value="F:carbohydrate binding"/>
    <property type="evidence" value="ECO:0007669"/>
    <property type="project" value="InterPro"/>
</dbReference>
<evidence type="ECO:0000256" key="10">
    <source>
        <dbReference type="SAM" id="MobiDB-lite"/>
    </source>
</evidence>
<dbReference type="InterPro" id="IPR006584">
    <property type="entry name" value="Cellulose-bd_IV"/>
</dbReference>
<dbReference type="GO" id="GO:0052861">
    <property type="term" value="F:endo-1,3(4)-beta-glucanase activity"/>
    <property type="evidence" value="ECO:0007669"/>
    <property type="project" value="InterPro"/>
</dbReference>
<dbReference type="EMBL" id="CP012159">
    <property type="protein sequence ID" value="AKT41788.1"/>
    <property type="molecule type" value="Genomic_DNA"/>
</dbReference>
<feature type="region of interest" description="Disordered" evidence="10">
    <location>
        <begin position="92"/>
        <end position="111"/>
    </location>
</feature>
<keyword evidence="7" id="KW-0326">Glycosidase</keyword>
<keyword evidence="9" id="KW-0624">Polysaccharide degradation</keyword>
<dbReference type="GO" id="GO:0042973">
    <property type="term" value="F:glucan endo-1,3-beta-D-glucosidase activity"/>
    <property type="evidence" value="ECO:0007669"/>
    <property type="project" value="UniProtKB-EC"/>
</dbReference>
<evidence type="ECO:0000256" key="6">
    <source>
        <dbReference type="ARBA" id="ARBA00023277"/>
    </source>
</evidence>
<dbReference type="STRING" id="52.CMC5_059990"/>
<feature type="compositionally biased region" description="Low complexity" evidence="10">
    <location>
        <begin position="222"/>
        <end position="242"/>
    </location>
</feature>
<gene>
    <name evidence="12" type="ORF">CMC5_059990</name>
</gene>
<keyword evidence="6" id="KW-0119">Carbohydrate metabolism</keyword>
<dbReference type="Gene3D" id="1.20.5.420">
    <property type="entry name" value="Immunoglobulin FC, subunit C"/>
    <property type="match status" value="1"/>
</dbReference>
<evidence type="ECO:0000313" key="12">
    <source>
        <dbReference type="EMBL" id="AKT41788.1"/>
    </source>
</evidence>
<evidence type="ECO:0000256" key="5">
    <source>
        <dbReference type="ARBA" id="ARBA00022801"/>
    </source>
</evidence>
<dbReference type="GO" id="GO:0000272">
    <property type="term" value="P:polysaccharide catabolic process"/>
    <property type="evidence" value="ECO:0007669"/>
    <property type="project" value="UniProtKB-KW"/>
</dbReference>
<keyword evidence="5" id="KW-0378">Hydrolase</keyword>
<feature type="region of interest" description="Disordered" evidence="10">
    <location>
        <begin position="222"/>
        <end position="259"/>
    </location>
</feature>
<evidence type="ECO:0000256" key="7">
    <source>
        <dbReference type="ARBA" id="ARBA00023295"/>
    </source>
</evidence>
<dbReference type="Pfam" id="PF03422">
    <property type="entry name" value="CBM_6"/>
    <property type="match status" value="1"/>
</dbReference>
<dbReference type="Proteomes" id="UP000067626">
    <property type="component" value="Chromosome"/>
</dbReference>
<reference evidence="12 13" key="1">
    <citation type="submission" date="2015-07" db="EMBL/GenBank/DDBJ databases">
        <title>Genome analysis of myxobacterium Chondromyces crocatus Cm c5 reveals a high potential for natural compound synthesis and the genetic basis for the loss of fruiting body formation.</title>
        <authorList>
            <person name="Zaburannyi N."/>
            <person name="Bunk B."/>
            <person name="Maier J."/>
            <person name="Overmann J."/>
            <person name="Mueller R."/>
        </authorList>
    </citation>
    <scope>NUCLEOTIDE SEQUENCE [LARGE SCALE GENOMIC DNA]</scope>
    <source>
        <strain evidence="12 13">Cm c5</strain>
    </source>
</reference>
<keyword evidence="13" id="KW-1185">Reference proteome</keyword>
<dbReference type="PANTHER" id="PTHR31983:SF0">
    <property type="entry name" value="GLUCAN ENDO-1,3-BETA-D-GLUCOSIDASE 2"/>
    <property type="match status" value="1"/>
</dbReference>
<dbReference type="KEGG" id="ccro:CMC5_059990"/>
<feature type="compositionally biased region" description="Polar residues" evidence="10">
    <location>
        <begin position="92"/>
        <end position="105"/>
    </location>
</feature>
<dbReference type="PROSITE" id="PS51175">
    <property type="entry name" value="CBM6"/>
    <property type="match status" value="1"/>
</dbReference>
<dbReference type="InterPro" id="IPR005084">
    <property type="entry name" value="CBM6"/>
</dbReference>
<dbReference type="CDD" id="cd04084">
    <property type="entry name" value="CBM6_xylanase-like"/>
    <property type="match status" value="1"/>
</dbReference>
<dbReference type="Pfam" id="PF17652">
    <property type="entry name" value="Glyco_hydro81C"/>
    <property type="match status" value="1"/>
</dbReference>
<evidence type="ECO:0000256" key="4">
    <source>
        <dbReference type="ARBA" id="ARBA00022729"/>
    </source>
</evidence>
<feature type="region of interest" description="Disordered" evidence="10">
    <location>
        <begin position="1"/>
        <end position="31"/>
    </location>
</feature>
<feature type="compositionally biased region" description="Gly residues" evidence="10">
    <location>
        <begin position="243"/>
        <end position="258"/>
    </location>
</feature>
<keyword evidence="4" id="KW-0732">Signal</keyword>
<dbReference type="AlphaFoldDB" id="A0A0K1EMD5"/>
<proteinExistence type="inferred from homology"/>
<dbReference type="EC" id="3.2.1.39" evidence="3"/>
<dbReference type="InterPro" id="IPR040720">
    <property type="entry name" value="GH81_C"/>
</dbReference>
<dbReference type="PATRIC" id="fig|52.7.peg.6609"/>
<dbReference type="Gene3D" id="2.60.120.260">
    <property type="entry name" value="Galactose-binding domain-like"/>
    <property type="match status" value="1"/>
</dbReference>
<evidence type="ECO:0000256" key="9">
    <source>
        <dbReference type="ARBA" id="ARBA00023326"/>
    </source>
</evidence>
<comment type="catalytic activity">
    <reaction evidence="1">
        <text>Hydrolysis of (1-&gt;3)-beta-D-glucosidic linkages in (1-&gt;3)-beta-D-glucans.</text>
        <dbReference type="EC" id="3.2.1.39"/>
    </reaction>
</comment>
<accession>A0A0K1EMD5</accession>
<dbReference type="Pfam" id="PF03639">
    <property type="entry name" value="Glyco_hydro_81"/>
    <property type="match status" value="1"/>
</dbReference>
<protein>
    <recommendedName>
        <fullName evidence="3">glucan endo-1,3-beta-D-glucosidase</fullName>
        <ecNumber evidence="3">3.2.1.39</ecNumber>
    </recommendedName>
</protein>
<dbReference type="OrthoDB" id="5480482at2"/>
<keyword evidence="8" id="KW-0961">Cell wall biogenesis/degradation</keyword>
<evidence type="ECO:0000256" key="2">
    <source>
        <dbReference type="ARBA" id="ARBA00010730"/>
    </source>
</evidence>
<dbReference type="SUPFAM" id="SSF49785">
    <property type="entry name" value="Galactose-binding domain-like"/>
    <property type="match status" value="1"/>
</dbReference>